<keyword evidence="6" id="KW-0804">Transcription</keyword>
<evidence type="ECO:0000259" key="10">
    <source>
        <dbReference type="PROSITE" id="PS51032"/>
    </source>
</evidence>
<dbReference type="EMBL" id="JAINDJ010000005">
    <property type="protein sequence ID" value="KAG9447695.1"/>
    <property type="molecule type" value="Genomic_DNA"/>
</dbReference>
<reference evidence="11 12" key="1">
    <citation type="submission" date="2021-07" db="EMBL/GenBank/DDBJ databases">
        <title>The Aristolochia fimbriata genome: insights into angiosperm evolution, floral development and chemical biosynthesis.</title>
        <authorList>
            <person name="Jiao Y."/>
        </authorList>
    </citation>
    <scope>NUCLEOTIDE SEQUENCE [LARGE SCALE GENOMIC DNA]</scope>
    <source>
        <strain evidence="11">IBCAS-2021</strain>
        <tissue evidence="11">Leaf</tissue>
    </source>
</reference>
<evidence type="ECO:0000256" key="6">
    <source>
        <dbReference type="ARBA" id="ARBA00023163"/>
    </source>
</evidence>
<dbReference type="SUPFAM" id="SSF54171">
    <property type="entry name" value="DNA-binding domain"/>
    <property type="match status" value="1"/>
</dbReference>
<comment type="similarity">
    <text evidence="8">Belongs to the AP2/ERF transcription factor family. ERF subfamily.</text>
</comment>
<keyword evidence="5" id="KW-0010">Activator</keyword>
<evidence type="ECO:0000256" key="5">
    <source>
        <dbReference type="ARBA" id="ARBA00023159"/>
    </source>
</evidence>
<evidence type="ECO:0000256" key="8">
    <source>
        <dbReference type="ARBA" id="ARBA00024343"/>
    </source>
</evidence>
<keyword evidence="4" id="KW-0238">DNA-binding</keyword>
<gene>
    <name evidence="11" type="ORF">H6P81_013823</name>
</gene>
<evidence type="ECO:0000313" key="12">
    <source>
        <dbReference type="Proteomes" id="UP000825729"/>
    </source>
</evidence>
<evidence type="ECO:0000256" key="1">
    <source>
        <dbReference type="ARBA" id="ARBA00004123"/>
    </source>
</evidence>
<dbReference type="InterPro" id="IPR001471">
    <property type="entry name" value="AP2/ERF_dom"/>
</dbReference>
<dbReference type="GO" id="GO:0003700">
    <property type="term" value="F:DNA-binding transcription factor activity"/>
    <property type="evidence" value="ECO:0007669"/>
    <property type="project" value="InterPro"/>
</dbReference>
<accession>A0AAV7EFS4</accession>
<keyword evidence="7" id="KW-0539">Nucleus</keyword>
<proteinExistence type="inferred from homology"/>
<dbReference type="PANTHER" id="PTHR31241:SF62">
    <property type="entry name" value="DEHYDRATION-RESPONSIVE ELEMENT-BINDING PROTEIN 2D"/>
    <property type="match status" value="1"/>
</dbReference>
<organism evidence="11 12">
    <name type="scientific">Aristolochia fimbriata</name>
    <name type="common">White veined hardy Dutchman's pipe vine</name>
    <dbReference type="NCBI Taxonomy" id="158543"/>
    <lineage>
        <taxon>Eukaryota</taxon>
        <taxon>Viridiplantae</taxon>
        <taxon>Streptophyta</taxon>
        <taxon>Embryophyta</taxon>
        <taxon>Tracheophyta</taxon>
        <taxon>Spermatophyta</taxon>
        <taxon>Magnoliopsida</taxon>
        <taxon>Magnoliidae</taxon>
        <taxon>Piperales</taxon>
        <taxon>Aristolochiaceae</taxon>
        <taxon>Aristolochia</taxon>
    </lineage>
</organism>
<evidence type="ECO:0000256" key="3">
    <source>
        <dbReference type="ARBA" id="ARBA00023016"/>
    </source>
</evidence>
<feature type="domain" description="AP2/ERF" evidence="10">
    <location>
        <begin position="40"/>
        <end position="97"/>
    </location>
</feature>
<sequence>MGCSEKNHPTKRNFSSETGIRRSRKGCMKGKGGPENALCSYRGVRQRTWGKWVAEIREPKRGTRLWLGTFNTSLEAALAYDDVARKLYGLCAKLNLPEYSSLDNSHTLVAADTSSSASSTSTVPDAAFPKSNPEPEYSSSTSLPRPDKVFDDLFAEFPIGEDSADCVSANSYLSMYPNGRFAVNEGGDSSGGLWREVISGLPQEEQIFPAMTCYDMGVNDLGLIVPNSGLGAHEEIEKFSDV</sequence>
<evidence type="ECO:0000256" key="9">
    <source>
        <dbReference type="SAM" id="MobiDB-lite"/>
    </source>
</evidence>
<dbReference type="SMART" id="SM00380">
    <property type="entry name" value="AP2"/>
    <property type="match status" value="1"/>
</dbReference>
<dbReference type="Pfam" id="PF00847">
    <property type="entry name" value="AP2"/>
    <property type="match status" value="1"/>
</dbReference>
<keyword evidence="2" id="KW-0805">Transcription regulation</keyword>
<dbReference type="GO" id="GO:0006950">
    <property type="term" value="P:response to stress"/>
    <property type="evidence" value="ECO:0007669"/>
    <property type="project" value="TreeGrafter"/>
</dbReference>
<feature type="region of interest" description="Disordered" evidence="9">
    <location>
        <begin position="113"/>
        <end position="144"/>
    </location>
</feature>
<dbReference type="Gene3D" id="3.30.730.10">
    <property type="entry name" value="AP2/ERF domain"/>
    <property type="match status" value="1"/>
</dbReference>
<evidence type="ECO:0000313" key="11">
    <source>
        <dbReference type="EMBL" id="KAG9447695.1"/>
    </source>
</evidence>
<feature type="region of interest" description="Disordered" evidence="9">
    <location>
        <begin position="1"/>
        <end position="33"/>
    </location>
</feature>
<name>A0AAV7EFS4_ARIFI</name>
<evidence type="ECO:0000256" key="7">
    <source>
        <dbReference type="ARBA" id="ARBA00023242"/>
    </source>
</evidence>
<keyword evidence="12" id="KW-1185">Reference proteome</keyword>
<dbReference type="CDD" id="cd00018">
    <property type="entry name" value="AP2"/>
    <property type="match status" value="1"/>
</dbReference>
<dbReference type="PROSITE" id="PS51032">
    <property type="entry name" value="AP2_ERF"/>
    <property type="match status" value="1"/>
</dbReference>
<dbReference type="PANTHER" id="PTHR31241">
    <property type="entry name" value="DEHYDRATION-RESPONSIVE ELEMENT-BINDING PROTEIN 2C"/>
    <property type="match status" value="1"/>
</dbReference>
<feature type="compositionally biased region" description="Low complexity" evidence="9">
    <location>
        <begin position="113"/>
        <end position="127"/>
    </location>
</feature>
<dbReference type="FunFam" id="3.30.730.10:FF:000001">
    <property type="entry name" value="Ethylene-responsive transcription factor 2"/>
    <property type="match status" value="1"/>
</dbReference>
<dbReference type="GO" id="GO:0005634">
    <property type="term" value="C:nucleus"/>
    <property type="evidence" value="ECO:0007669"/>
    <property type="project" value="UniProtKB-SubCell"/>
</dbReference>
<dbReference type="PRINTS" id="PR00367">
    <property type="entry name" value="ETHRSPELEMNT"/>
</dbReference>
<dbReference type="InterPro" id="IPR036955">
    <property type="entry name" value="AP2/ERF_dom_sf"/>
</dbReference>
<dbReference type="GO" id="GO:0000976">
    <property type="term" value="F:transcription cis-regulatory region binding"/>
    <property type="evidence" value="ECO:0007669"/>
    <property type="project" value="TreeGrafter"/>
</dbReference>
<evidence type="ECO:0000256" key="2">
    <source>
        <dbReference type="ARBA" id="ARBA00023015"/>
    </source>
</evidence>
<dbReference type="GO" id="GO:0045893">
    <property type="term" value="P:positive regulation of DNA-templated transcription"/>
    <property type="evidence" value="ECO:0007669"/>
    <property type="project" value="TreeGrafter"/>
</dbReference>
<dbReference type="AlphaFoldDB" id="A0AAV7EFS4"/>
<evidence type="ECO:0000256" key="4">
    <source>
        <dbReference type="ARBA" id="ARBA00023125"/>
    </source>
</evidence>
<keyword evidence="3" id="KW-0346">Stress response</keyword>
<protein>
    <recommendedName>
        <fullName evidence="10">AP2/ERF domain-containing protein</fullName>
    </recommendedName>
</protein>
<dbReference type="Proteomes" id="UP000825729">
    <property type="component" value="Unassembled WGS sequence"/>
</dbReference>
<comment type="caution">
    <text evidence="11">The sequence shown here is derived from an EMBL/GenBank/DDBJ whole genome shotgun (WGS) entry which is preliminary data.</text>
</comment>
<dbReference type="InterPro" id="IPR016177">
    <property type="entry name" value="DNA-bd_dom_sf"/>
</dbReference>
<comment type="subcellular location">
    <subcellularLocation>
        <location evidence="1">Nucleus</location>
    </subcellularLocation>
</comment>